<protein>
    <recommendedName>
        <fullName evidence="6">Rieske domain-containing protein</fullName>
    </recommendedName>
</protein>
<dbReference type="GO" id="GO:0051537">
    <property type="term" value="F:2 iron, 2 sulfur cluster binding"/>
    <property type="evidence" value="ECO:0007669"/>
    <property type="project" value="UniProtKB-KW"/>
</dbReference>
<evidence type="ECO:0000256" key="2">
    <source>
        <dbReference type="ARBA" id="ARBA00022723"/>
    </source>
</evidence>
<gene>
    <name evidence="7" type="ORF">COW36_18065</name>
</gene>
<keyword evidence="3" id="KW-0560">Oxidoreductase</keyword>
<keyword evidence="5" id="KW-0411">Iron-sulfur</keyword>
<sequence length="349" mass="39427">MESQSLGGSAGEFTVRNAWYIVAESHELKAGKPLARRLHGEGVVLFRSPEGKATALPDRCPHRNVQLSRGKLRKGCLQCPYHGWEFDARGRCVYIPSLNQEDKIPPGAHLSPLPLREQQGYLWLWLGDRAPREAETPFVFPHFEEAGWGWGRLQADVPNSVANVVENFIDCAHTGYIHGGLFRTPASHEARTRVQAQTTGVVIDIDEEEDKSSVLGRLLVKDKIVHQDSFILPSIVQVAYGLGAGRQMTGWQVCVPLDTLETRVFVHVTWKMGFLNPWVGLFYPWVGKLILKQDLWILANQGEVIRRHGEQFTSVPADTANLWIRACRSRAEKEEPPPSEREKEVRFRL</sequence>
<dbReference type="SUPFAM" id="SSF55961">
    <property type="entry name" value="Bet v1-like"/>
    <property type="match status" value="1"/>
</dbReference>
<comment type="caution">
    <text evidence="7">The sequence shown here is derived from an EMBL/GenBank/DDBJ whole genome shotgun (WGS) entry which is preliminary data.</text>
</comment>
<evidence type="ECO:0000256" key="5">
    <source>
        <dbReference type="ARBA" id="ARBA00023014"/>
    </source>
</evidence>
<dbReference type="SUPFAM" id="SSF50022">
    <property type="entry name" value="ISP domain"/>
    <property type="match status" value="1"/>
</dbReference>
<evidence type="ECO:0000313" key="7">
    <source>
        <dbReference type="EMBL" id="PIW15321.1"/>
    </source>
</evidence>
<dbReference type="InterPro" id="IPR050584">
    <property type="entry name" value="Cholesterol_7-desaturase"/>
</dbReference>
<accession>A0A2M7G0U6</accession>
<dbReference type="Pfam" id="PF19112">
    <property type="entry name" value="VanA_C"/>
    <property type="match status" value="1"/>
</dbReference>
<dbReference type="PROSITE" id="PS51296">
    <property type="entry name" value="RIESKE"/>
    <property type="match status" value="1"/>
</dbReference>
<proteinExistence type="predicted"/>
<reference evidence="7 8" key="1">
    <citation type="submission" date="2017-09" db="EMBL/GenBank/DDBJ databases">
        <title>Depth-based differentiation of microbial function through sediment-hosted aquifers and enrichment of novel symbionts in the deep terrestrial subsurface.</title>
        <authorList>
            <person name="Probst A.J."/>
            <person name="Ladd B."/>
            <person name="Jarett J.K."/>
            <person name="Geller-Mcgrath D.E."/>
            <person name="Sieber C.M."/>
            <person name="Emerson J.B."/>
            <person name="Anantharaman K."/>
            <person name="Thomas B.C."/>
            <person name="Malmstrom R."/>
            <person name="Stieglmeier M."/>
            <person name="Klingl A."/>
            <person name="Woyke T."/>
            <person name="Ryan C.M."/>
            <person name="Banfield J.F."/>
        </authorList>
    </citation>
    <scope>NUCLEOTIDE SEQUENCE [LARGE SCALE GENOMIC DNA]</scope>
    <source>
        <strain evidence="7">CG17_big_fil_post_rev_8_21_14_2_50_48_46</strain>
    </source>
</reference>
<evidence type="ECO:0000259" key="6">
    <source>
        <dbReference type="PROSITE" id="PS51296"/>
    </source>
</evidence>
<dbReference type="InterPro" id="IPR036922">
    <property type="entry name" value="Rieske_2Fe-2S_sf"/>
</dbReference>
<keyword evidence="1" id="KW-0001">2Fe-2S</keyword>
<dbReference type="InterPro" id="IPR017941">
    <property type="entry name" value="Rieske_2Fe-2S"/>
</dbReference>
<dbReference type="Gene3D" id="3.90.380.10">
    <property type="entry name" value="Naphthalene 1,2-dioxygenase Alpha Subunit, Chain A, domain 1"/>
    <property type="match status" value="1"/>
</dbReference>
<organism evidence="7 8">
    <name type="scientific">bacterium (Candidatus Blackallbacteria) CG17_big_fil_post_rev_8_21_14_2_50_48_46</name>
    <dbReference type="NCBI Taxonomy" id="2014261"/>
    <lineage>
        <taxon>Bacteria</taxon>
        <taxon>Candidatus Blackallbacteria</taxon>
    </lineage>
</organism>
<evidence type="ECO:0000313" key="8">
    <source>
        <dbReference type="Proteomes" id="UP000231019"/>
    </source>
</evidence>
<dbReference type="Gene3D" id="2.102.10.10">
    <property type="entry name" value="Rieske [2Fe-2S] iron-sulphur domain"/>
    <property type="match status" value="1"/>
</dbReference>
<evidence type="ECO:0000256" key="3">
    <source>
        <dbReference type="ARBA" id="ARBA00023002"/>
    </source>
</evidence>
<dbReference type="PANTHER" id="PTHR21266">
    <property type="entry name" value="IRON-SULFUR DOMAIN CONTAINING PROTEIN"/>
    <property type="match status" value="1"/>
</dbReference>
<dbReference type="Pfam" id="PF00355">
    <property type="entry name" value="Rieske"/>
    <property type="match status" value="1"/>
</dbReference>
<dbReference type="InterPro" id="IPR044043">
    <property type="entry name" value="VanA_C_cat"/>
</dbReference>
<dbReference type="EMBL" id="PFFQ01000053">
    <property type="protein sequence ID" value="PIW15321.1"/>
    <property type="molecule type" value="Genomic_DNA"/>
</dbReference>
<dbReference type="PANTHER" id="PTHR21266:SF60">
    <property type="entry name" value="3-KETOSTEROID-9-ALPHA-MONOOXYGENASE, OXYGENASE COMPONENT"/>
    <property type="match status" value="1"/>
</dbReference>
<dbReference type="AlphaFoldDB" id="A0A2M7G0U6"/>
<name>A0A2M7G0U6_9BACT</name>
<dbReference type="GO" id="GO:0046872">
    <property type="term" value="F:metal ion binding"/>
    <property type="evidence" value="ECO:0007669"/>
    <property type="project" value="UniProtKB-KW"/>
</dbReference>
<evidence type="ECO:0000256" key="1">
    <source>
        <dbReference type="ARBA" id="ARBA00022714"/>
    </source>
</evidence>
<keyword evidence="2" id="KW-0479">Metal-binding</keyword>
<feature type="domain" description="Rieske" evidence="6">
    <location>
        <begin position="19"/>
        <end position="124"/>
    </location>
</feature>
<keyword evidence="4" id="KW-0408">Iron</keyword>
<evidence type="ECO:0000256" key="4">
    <source>
        <dbReference type="ARBA" id="ARBA00023004"/>
    </source>
</evidence>
<dbReference type="Proteomes" id="UP000231019">
    <property type="component" value="Unassembled WGS sequence"/>
</dbReference>
<dbReference type="GO" id="GO:0016491">
    <property type="term" value="F:oxidoreductase activity"/>
    <property type="evidence" value="ECO:0007669"/>
    <property type="project" value="UniProtKB-KW"/>
</dbReference>